<evidence type="ECO:0000256" key="1">
    <source>
        <dbReference type="SAM" id="MobiDB-lite"/>
    </source>
</evidence>
<comment type="caution">
    <text evidence="2">The sequence shown here is derived from an EMBL/GenBank/DDBJ whole genome shotgun (WGS) entry which is preliminary data.</text>
</comment>
<feature type="compositionally biased region" description="Low complexity" evidence="1">
    <location>
        <begin position="129"/>
        <end position="138"/>
    </location>
</feature>
<gene>
    <name evidence="2" type="ORF">DXG03_007106</name>
</gene>
<dbReference type="EMBL" id="JABCKV010000005">
    <property type="protein sequence ID" value="KAG5648071.1"/>
    <property type="molecule type" value="Genomic_DNA"/>
</dbReference>
<feature type="region of interest" description="Disordered" evidence="1">
    <location>
        <begin position="129"/>
        <end position="163"/>
    </location>
</feature>
<reference evidence="2" key="1">
    <citation type="submission" date="2020-07" db="EMBL/GenBank/DDBJ databases">
        <authorList>
            <person name="Nieuwenhuis M."/>
            <person name="Van De Peppel L.J.J."/>
        </authorList>
    </citation>
    <scope>NUCLEOTIDE SEQUENCE</scope>
    <source>
        <strain evidence="2">AP01</strain>
        <tissue evidence="2">Mycelium</tissue>
    </source>
</reference>
<dbReference type="Proteomes" id="UP000775547">
    <property type="component" value="Unassembled WGS sequence"/>
</dbReference>
<protein>
    <submittedName>
        <fullName evidence="2">Uncharacterized protein</fullName>
    </submittedName>
</protein>
<proteinExistence type="predicted"/>
<feature type="compositionally biased region" description="Polar residues" evidence="1">
    <location>
        <begin position="86"/>
        <end position="111"/>
    </location>
</feature>
<sequence>MCEDSGRPWSVYRRQLDTRKLRLLHSYNHLLTHQPHCSHPSEPQCSYDPVEGLTLAPDTDPLEKIKQLEEQISHLKNRLYEKDLVSHSSSNQASDHLYSSNPVSPPSTSRSLAEVGRISLPHASLSMMSLASESPESAFRSLSRTPENPPAIANKHPSGPTPGPFMDMLFIGWNPELPDPATLNH</sequence>
<name>A0A9P7KDJ0_9AGAR</name>
<evidence type="ECO:0000313" key="2">
    <source>
        <dbReference type="EMBL" id="KAG5648071.1"/>
    </source>
</evidence>
<feature type="region of interest" description="Disordered" evidence="1">
    <location>
        <begin position="86"/>
        <end position="113"/>
    </location>
</feature>
<reference evidence="2" key="2">
    <citation type="submission" date="2021-10" db="EMBL/GenBank/DDBJ databases">
        <title>Phylogenomics reveals ancestral predisposition of the termite-cultivated fungus Termitomyces towards a domesticated lifestyle.</title>
        <authorList>
            <person name="Auxier B."/>
            <person name="Grum-Grzhimaylo A."/>
            <person name="Cardenas M.E."/>
            <person name="Lodge J.D."/>
            <person name="Laessoe T."/>
            <person name="Pedersen O."/>
            <person name="Smith M.E."/>
            <person name="Kuyper T.W."/>
            <person name="Franco-Molano E.A."/>
            <person name="Baroni T.J."/>
            <person name="Aanen D.K."/>
        </authorList>
    </citation>
    <scope>NUCLEOTIDE SEQUENCE</scope>
    <source>
        <strain evidence="2">AP01</strain>
        <tissue evidence="2">Mycelium</tissue>
    </source>
</reference>
<accession>A0A9P7KDJ0</accession>
<organism evidence="2 3">
    <name type="scientific">Asterophora parasitica</name>
    <dbReference type="NCBI Taxonomy" id="117018"/>
    <lineage>
        <taxon>Eukaryota</taxon>
        <taxon>Fungi</taxon>
        <taxon>Dikarya</taxon>
        <taxon>Basidiomycota</taxon>
        <taxon>Agaricomycotina</taxon>
        <taxon>Agaricomycetes</taxon>
        <taxon>Agaricomycetidae</taxon>
        <taxon>Agaricales</taxon>
        <taxon>Tricholomatineae</taxon>
        <taxon>Lyophyllaceae</taxon>
        <taxon>Asterophora</taxon>
    </lineage>
</organism>
<evidence type="ECO:0000313" key="3">
    <source>
        <dbReference type="Proteomes" id="UP000775547"/>
    </source>
</evidence>
<dbReference type="AlphaFoldDB" id="A0A9P7KDJ0"/>
<dbReference type="OrthoDB" id="39175at2759"/>
<keyword evidence="3" id="KW-1185">Reference proteome</keyword>